<dbReference type="HOGENOM" id="CLU_112375_1_1_6"/>
<dbReference type="KEGG" id="mec:Q7C_838"/>
<proteinExistence type="predicted"/>
<accession>I1YGG4</accession>
<dbReference type="Pfam" id="PF07030">
    <property type="entry name" value="Phage_Mu_Gp36"/>
    <property type="match status" value="1"/>
</dbReference>
<reference evidence="1 2" key="1">
    <citation type="journal article" date="2012" name="J. Bacteriol.">
        <title>Complete genome sequences of Methylophaga sp. strain JAM1 and Methylophaga sp. strain JAM7.</title>
        <authorList>
            <person name="Villeneuve C."/>
            <person name="Martineau C."/>
            <person name="Mauffrey F."/>
            <person name="Villemur R."/>
        </authorList>
    </citation>
    <scope>NUCLEOTIDE SEQUENCE [LARGE SCALE GENOMIC DNA]</scope>
    <source>
        <strain evidence="1 2">JAM7</strain>
    </source>
</reference>
<dbReference type="AlphaFoldDB" id="I1YGG4"/>
<dbReference type="eggNOG" id="COG4387">
    <property type="taxonomic scope" value="Bacteria"/>
</dbReference>
<dbReference type="OrthoDB" id="6886549at2"/>
<name>I1YGG4_METFJ</name>
<dbReference type="EMBL" id="CP003380">
    <property type="protein sequence ID" value="AFJ02007.1"/>
    <property type="molecule type" value="Genomic_DNA"/>
</dbReference>
<dbReference type="PATRIC" id="fig|754477.3.peg.827"/>
<dbReference type="Proteomes" id="UP000009145">
    <property type="component" value="Chromosome"/>
</dbReference>
<evidence type="ECO:0000313" key="1">
    <source>
        <dbReference type="EMBL" id="AFJ02007.1"/>
    </source>
</evidence>
<protein>
    <submittedName>
        <fullName evidence="1">Mu-like prophage protein gp36</fullName>
    </submittedName>
</protein>
<keyword evidence="2" id="KW-1185">Reference proteome</keyword>
<sequence length="167" mass="18401">MSYISHIQLTERPGARELAEVATAEHETLVDYALMEATLIGADRSAWSADEIAVADDALQRIDDAVSDAESLIDGFLAQRGYLPLDPVPGVVTTWARAITRYYLHKHRLGTDAQDPIVRDYQDAMKLLKLTAEGKFSLGADDPVASADSMDVQFESGTRVWDGRGRY</sequence>
<evidence type="ECO:0000313" key="2">
    <source>
        <dbReference type="Proteomes" id="UP000009145"/>
    </source>
</evidence>
<organism evidence="1 2">
    <name type="scientific">Methylophaga frappieri (strain ATCC BAA-2434 / DSM 25690 / JAM7)</name>
    <dbReference type="NCBI Taxonomy" id="754477"/>
    <lineage>
        <taxon>Bacteria</taxon>
        <taxon>Pseudomonadati</taxon>
        <taxon>Pseudomonadota</taxon>
        <taxon>Gammaproteobacteria</taxon>
        <taxon>Thiotrichales</taxon>
        <taxon>Piscirickettsiaceae</taxon>
        <taxon>Methylophaga</taxon>
    </lineage>
</organism>
<gene>
    <name evidence="1" type="ordered locus">Q7C_838</name>
</gene>
<dbReference type="RefSeq" id="WP_014703428.1">
    <property type="nucleotide sequence ID" value="NC_017856.1"/>
</dbReference>
<dbReference type="InterPro" id="IPR009752">
    <property type="entry name" value="Phage_Mu_GpJ"/>
</dbReference>
<dbReference type="STRING" id="754477.Q7C_838"/>